<dbReference type="InterPro" id="IPR013517">
    <property type="entry name" value="FG-GAP"/>
</dbReference>
<name>A0ABZ1RYS1_9ACTN</name>
<feature type="chain" id="PRO_5046684918" evidence="2">
    <location>
        <begin position="44"/>
        <end position="672"/>
    </location>
</feature>
<evidence type="ECO:0000313" key="4">
    <source>
        <dbReference type="Proteomes" id="UP001432075"/>
    </source>
</evidence>
<evidence type="ECO:0000256" key="2">
    <source>
        <dbReference type="SAM" id="SignalP"/>
    </source>
</evidence>
<geneLocation type="plasmid" evidence="3 4">
    <name>unnamed1</name>
</geneLocation>
<sequence>MTAAADHAGSRSRTRTRARRATAVLGALAALVTGLTTAGPASALPAIADASLATPNAITRSATTGFGLKWDAGADAARVATYEAAHPDLRRTTAARLLDQATTTPARPLCHPTNITGAQGFCWSPEDDDSRSWTPQGVAASAAGGRKTIVTSWYATGEKAERLTFADATDPANVRYRHVQLVGLSADGSGYSPLTGHGHAVVWAGTRLYVASIGSGFDVFDVNDIWQTGTDTYVLPRTGSYAYTGAGDGCGYEKVPERPCISAASLDLSGSQPALVTAEMNNTTGDAFDLASAPIVRWPIDPTTGILKADATGRVQASEAFSSPIGGTQGVAMNQGRIALSAPCPEFKEGGDLHQPSCLYHGVVNEPVWLMTRTGIYNENLAYLPGTGELWMVNERPEERMAYRTTWPTPPALAGLVNLTAGDFTGDRKQDIVGIEATTGKLWLYPGNGNSTLGARIQIGSGWNGMNQLTAGDFNADGRSDLLALETATGTLQLYPGTGALTGMNTLGARTQIGTGWGAMRSLTSVDLNKDGKPDLLAVDPAGALWAYPGTGSGLGNRRQIGAGWNSLSELTSPGDLNGDGNADLVAVDQGGNLWTYPGTGTLTGMNTLGARTRMGTNWDSMRQLTGGDFNGDGKGDLAAVEAPATTTGNLFLYPGTGTTAFGARVQTGTGW</sequence>
<dbReference type="PANTHER" id="PTHR44103:SF1">
    <property type="entry name" value="PROPROTEIN CONVERTASE P"/>
    <property type="match status" value="1"/>
</dbReference>
<gene>
    <name evidence="3" type="ORF">OHU17_37160</name>
</gene>
<dbReference type="EMBL" id="CP108058">
    <property type="protein sequence ID" value="WUO51481.1"/>
    <property type="molecule type" value="Genomic_DNA"/>
</dbReference>
<dbReference type="PANTHER" id="PTHR44103">
    <property type="entry name" value="PROPROTEIN CONVERTASE P"/>
    <property type="match status" value="1"/>
</dbReference>
<accession>A0ABZ1RYS1</accession>
<proteinExistence type="predicted"/>
<dbReference type="RefSeq" id="WP_328777759.1">
    <property type="nucleotide sequence ID" value="NZ_CP108058.1"/>
</dbReference>
<keyword evidence="1 2" id="KW-0732">Signal</keyword>
<dbReference type="Pfam" id="PF13517">
    <property type="entry name" value="FG-GAP_3"/>
    <property type="match status" value="2"/>
</dbReference>
<dbReference type="Gene3D" id="2.40.128.340">
    <property type="match status" value="2"/>
</dbReference>
<organism evidence="3 4">
    <name type="scientific">Streptomyces goshikiensis</name>
    <dbReference type="NCBI Taxonomy" id="1942"/>
    <lineage>
        <taxon>Bacteria</taxon>
        <taxon>Bacillati</taxon>
        <taxon>Actinomycetota</taxon>
        <taxon>Actinomycetes</taxon>
        <taxon>Kitasatosporales</taxon>
        <taxon>Streptomycetaceae</taxon>
        <taxon>Streptomyces</taxon>
    </lineage>
</organism>
<reference evidence="3" key="1">
    <citation type="submission" date="2022-10" db="EMBL/GenBank/DDBJ databases">
        <title>The complete genomes of actinobacterial strains from the NBC collection.</title>
        <authorList>
            <person name="Joergensen T.S."/>
            <person name="Alvarez Arevalo M."/>
            <person name="Sterndorff E.B."/>
            <person name="Faurdal D."/>
            <person name="Vuksanovic O."/>
            <person name="Mourched A.-S."/>
            <person name="Charusanti P."/>
            <person name="Shaw S."/>
            <person name="Blin K."/>
            <person name="Weber T."/>
        </authorList>
    </citation>
    <scope>NUCLEOTIDE SEQUENCE</scope>
    <source>
        <strain evidence="3">NBC_00283</strain>
        <plasmid evidence="3">unnamed1</plasmid>
    </source>
</reference>
<keyword evidence="4" id="KW-1185">Reference proteome</keyword>
<protein>
    <submittedName>
        <fullName evidence="3">VCBS repeat-containing protein</fullName>
    </submittedName>
</protein>
<dbReference type="InterPro" id="IPR028994">
    <property type="entry name" value="Integrin_alpha_N"/>
</dbReference>
<evidence type="ECO:0000256" key="1">
    <source>
        <dbReference type="ARBA" id="ARBA00022729"/>
    </source>
</evidence>
<dbReference type="Proteomes" id="UP001432075">
    <property type="component" value="Plasmid unnamed1"/>
</dbReference>
<feature type="signal peptide" evidence="2">
    <location>
        <begin position="1"/>
        <end position="43"/>
    </location>
</feature>
<keyword evidence="3" id="KW-0614">Plasmid</keyword>
<dbReference type="SUPFAM" id="SSF69318">
    <property type="entry name" value="Integrin alpha N-terminal domain"/>
    <property type="match status" value="1"/>
</dbReference>
<evidence type="ECO:0000313" key="3">
    <source>
        <dbReference type="EMBL" id="WUO51481.1"/>
    </source>
</evidence>